<sequence length="403" mass="46254">MTQTLDTREDPLNLGGGGGCGCGWAHSASLSSWSSCHRRRPGAPVYNRPHRYSPKTEYGPTRKQPKQQHGPGFWFQPPVCSNWGCWGGPWRPPPPGFRKFPCPVQLFRVYGLHPLCFCCCSCWSGSWNPGWVRPPGRKKRWGRRGRGLRHHPRRSSPRSPPADVSTLPRPVKLYEWREPGMRAPPNTTQFIMNQIYEDMRQQEKVERQQEALRAQKATVSGEASPARSSGNDAPPGGSKETWGLQETLYGFVQNPSLAFSPNPEENQSLAPLLVEEEEEKKNDDEEEYDQEVCDAKEASEEEEEVEDEEEEEVEEAEYVEEGEEEEEEELEEEEEVLEEEEEVLEENEQRGEEFHLPLEMPLSIFIEAEEKRENFISCTFLNPEQIIPKVPQESLFMAQDFNC</sequence>
<name>A0A2R8Z7G4_PANPA</name>
<dbReference type="InterPro" id="IPR027889">
    <property type="entry name" value="CCER1"/>
</dbReference>
<dbReference type="PANTHER" id="PTHR37337">
    <property type="entry name" value="COILED-COIL DOMAIN-CONTAINING GLUTAMATE-RICH PROTEIN 1"/>
    <property type="match status" value="1"/>
</dbReference>
<dbReference type="RefSeq" id="XP_054951950.1">
    <property type="nucleotide sequence ID" value="XM_055095975.2"/>
</dbReference>
<feature type="region of interest" description="Disordered" evidence="1">
    <location>
        <begin position="45"/>
        <end position="70"/>
    </location>
</feature>
<feature type="compositionally biased region" description="Basic and acidic residues" evidence="1">
    <location>
        <begin position="201"/>
        <end position="210"/>
    </location>
</feature>
<dbReference type="AlphaFoldDB" id="A0A2R8Z7G4"/>
<dbReference type="RefSeq" id="XP_054951952.1">
    <property type="nucleotide sequence ID" value="XM_055095977.1"/>
</dbReference>
<dbReference type="Pfam" id="PF15482">
    <property type="entry name" value="CCER1"/>
    <property type="match status" value="1"/>
</dbReference>
<dbReference type="EMBL" id="AJFE02082429">
    <property type="status" value="NOT_ANNOTATED_CDS"/>
    <property type="molecule type" value="Genomic_DNA"/>
</dbReference>
<dbReference type="RefSeq" id="XP_054951954.1">
    <property type="nucleotide sequence ID" value="XM_055095979.1"/>
</dbReference>
<dbReference type="PANTHER" id="PTHR37337:SF1">
    <property type="entry name" value="COILED-COIL DOMAIN-CONTAINING GLUTAMATE-RICH PROTEIN 1"/>
    <property type="match status" value="1"/>
</dbReference>
<feature type="region of interest" description="Disordered" evidence="1">
    <location>
        <begin position="134"/>
        <end position="167"/>
    </location>
</feature>
<evidence type="ECO:0000256" key="1">
    <source>
        <dbReference type="SAM" id="MobiDB-lite"/>
    </source>
</evidence>
<gene>
    <name evidence="2" type="primary">CCER1</name>
</gene>
<dbReference type="Bgee" id="ENSPPAG00000003461">
    <property type="expression patterns" value="Expressed in testis"/>
</dbReference>
<feature type="compositionally biased region" description="Acidic residues" evidence="1">
    <location>
        <begin position="276"/>
        <end position="292"/>
    </location>
</feature>
<dbReference type="Ensembl" id="ENSPPAT00000003707.1">
    <property type="protein sequence ID" value="ENSPPAP00000000793.1"/>
    <property type="gene ID" value="ENSPPAG00000003461.1"/>
</dbReference>
<dbReference type="CTD" id="196477"/>
<evidence type="ECO:0000313" key="3">
    <source>
        <dbReference type="Proteomes" id="UP000240080"/>
    </source>
</evidence>
<dbReference type="InterPro" id="IPR052696">
    <property type="entry name" value="Coiled-coil_domain"/>
</dbReference>
<dbReference type="OMA" id="PLCFCCC"/>
<organism evidence="2 3">
    <name type="scientific">Pan paniscus</name>
    <name type="common">Pygmy chimpanzee</name>
    <name type="synonym">Bonobo</name>
    <dbReference type="NCBI Taxonomy" id="9597"/>
    <lineage>
        <taxon>Eukaryota</taxon>
        <taxon>Metazoa</taxon>
        <taxon>Chordata</taxon>
        <taxon>Craniata</taxon>
        <taxon>Vertebrata</taxon>
        <taxon>Euteleostomi</taxon>
        <taxon>Mammalia</taxon>
        <taxon>Eutheria</taxon>
        <taxon>Euarchontoglires</taxon>
        <taxon>Primates</taxon>
        <taxon>Haplorrhini</taxon>
        <taxon>Catarrhini</taxon>
        <taxon>Hominidae</taxon>
        <taxon>Pan</taxon>
    </lineage>
</organism>
<feature type="region of interest" description="Disordered" evidence="1">
    <location>
        <begin position="276"/>
        <end position="355"/>
    </location>
</feature>
<dbReference type="RefSeq" id="XP_054951953.1">
    <property type="nucleotide sequence ID" value="XM_055095978.1"/>
</dbReference>
<evidence type="ECO:0000313" key="2">
    <source>
        <dbReference type="Ensembl" id="ENSPPAP00000000793.1"/>
    </source>
</evidence>
<dbReference type="STRING" id="9597.ENSPPAP00000000793"/>
<dbReference type="GO" id="GO:0035092">
    <property type="term" value="P:sperm DNA condensation"/>
    <property type="evidence" value="ECO:0007669"/>
    <property type="project" value="Ensembl"/>
</dbReference>
<protein>
    <submittedName>
        <fullName evidence="2">Coiled-coil glutamate rich protein 1</fullName>
    </submittedName>
</protein>
<feature type="region of interest" description="Disordered" evidence="1">
    <location>
        <begin position="201"/>
        <end position="242"/>
    </location>
</feature>
<dbReference type="GO" id="GO:0005634">
    <property type="term" value="C:nucleus"/>
    <property type="evidence" value="ECO:0007669"/>
    <property type="project" value="Ensembl"/>
</dbReference>
<dbReference type="GeneTree" id="ENSGT00730000111529"/>
<dbReference type="KEGG" id="pps:100971380"/>
<proteinExistence type="predicted"/>
<dbReference type="RefSeq" id="XP_054951951.1">
    <property type="nucleotide sequence ID" value="XM_055095976.2"/>
</dbReference>
<feature type="compositionally biased region" description="Acidic residues" evidence="1">
    <location>
        <begin position="299"/>
        <end position="346"/>
    </location>
</feature>
<reference evidence="2" key="3">
    <citation type="submission" date="2025-09" db="UniProtKB">
        <authorList>
            <consortium name="Ensembl"/>
        </authorList>
    </citation>
    <scope>IDENTIFICATION</scope>
</reference>
<feature type="compositionally biased region" description="Basic residues" evidence="1">
    <location>
        <begin position="135"/>
        <end position="156"/>
    </location>
</feature>
<dbReference type="GeneID" id="100971380"/>
<keyword evidence="3" id="KW-1185">Reference proteome</keyword>
<reference evidence="2" key="2">
    <citation type="submission" date="2025-08" db="UniProtKB">
        <authorList>
            <consortium name="Ensembl"/>
        </authorList>
    </citation>
    <scope>IDENTIFICATION</scope>
</reference>
<dbReference type="Proteomes" id="UP000240080">
    <property type="component" value="Chromosome 12"/>
</dbReference>
<reference evidence="2 3" key="1">
    <citation type="journal article" date="2012" name="Nature">
        <title>The bonobo genome compared with the chimpanzee and human genomes.</title>
        <authorList>
            <person name="Prufer K."/>
            <person name="Munch K."/>
            <person name="Hellmann I."/>
            <person name="Akagi K."/>
            <person name="Miller J.R."/>
            <person name="Walenz B."/>
            <person name="Koren S."/>
            <person name="Sutton G."/>
            <person name="Kodira C."/>
            <person name="Winer R."/>
            <person name="Knight J.R."/>
            <person name="Mullikin J.C."/>
            <person name="Meader S.J."/>
            <person name="Ponting C.P."/>
            <person name="Lunter G."/>
            <person name="Higashino S."/>
            <person name="Hobolth A."/>
            <person name="Dutheil J."/>
            <person name="Karakoc E."/>
            <person name="Alkan C."/>
            <person name="Sajjadian S."/>
            <person name="Catacchio C.R."/>
            <person name="Ventura M."/>
            <person name="Marques-Bonet T."/>
            <person name="Eichler E.E."/>
            <person name="Andre C."/>
            <person name="Atencia R."/>
            <person name="Mugisha L."/>
            <person name="Junhold J."/>
            <person name="Patterson N."/>
            <person name="Siebauer M."/>
            <person name="Good J.M."/>
            <person name="Fischer A."/>
            <person name="Ptak S.E."/>
            <person name="Lachmann M."/>
            <person name="Symer D.E."/>
            <person name="Mailund T."/>
            <person name="Schierup M.H."/>
            <person name="Andres A.M."/>
            <person name="Kelso J."/>
            <person name="Paabo S."/>
        </authorList>
    </citation>
    <scope>NUCLEOTIDE SEQUENCE [LARGE SCALE GENOMIC DNA]</scope>
</reference>
<accession>A0A2R8Z7G4</accession>